<feature type="domain" description="Prepilin peptidase A24 N-terminal" evidence="12">
    <location>
        <begin position="15"/>
        <end position="98"/>
    </location>
</feature>
<dbReference type="PANTHER" id="PTHR30487:SF0">
    <property type="entry name" value="PREPILIN LEADER PEPTIDASE_N-METHYLTRANSFERASE-RELATED"/>
    <property type="match status" value="1"/>
</dbReference>
<dbReference type="InterPro" id="IPR014032">
    <property type="entry name" value="Peptidase_A24A_bac"/>
</dbReference>
<keyword evidence="14" id="KW-1185">Reference proteome</keyword>
<dbReference type="GO" id="GO:0032259">
    <property type="term" value="P:methylation"/>
    <property type="evidence" value="ECO:0007669"/>
    <property type="project" value="UniProtKB-KW"/>
</dbReference>
<dbReference type="EMBL" id="CP049866">
    <property type="protein sequence ID" value="QIK75133.1"/>
    <property type="molecule type" value="Genomic_DNA"/>
</dbReference>
<keyword evidence="4" id="KW-0997">Cell inner membrane</keyword>
<keyword evidence="3" id="KW-1003">Cell membrane</keyword>
<keyword evidence="9" id="KW-0511">Multifunctional enzyme</keyword>
<sequence>MSEIPTAMIAALSAVLGLAIGSFLNVVVHRVPRGESVVSPPSACPRCGRAIRARHNVPVIGWLVLRGRCYDCGLPISARYPVVELGTAALFALAGWRFADRPALLGPYLAFAAGAIVLALIDLDTHRLPNALVAPAYPVLAALLLLDADPAGLLRAALGALILFTVFLVVAVCAPGAMGYGDVKLAGVVGAMTAYLSWGALLTAGFGAFVLGSIVGLLLMVGGRAGRRTALPFGPFMLMAAWASVLGAGGWGEVYLAGLHL</sequence>
<comment type="catalytic activity">
    <reaction evidence="9">
        <text>Typically cleaves a -Gly-|-Phe- bond to release an N-terminal, basic peptide of 5-8 residues from type IV prepilin, and then N-methylates the new N-terminal amino group, the methyl donor being S-adenosyl-L-methionine.</text>
        <dbReference type="EC" id="3.4.23.43"/>
    </reaction>
</comment>
<gene>
    <name evidence="13" type="ORF">G7071_06530</name>
</gene>
<evidence type="ECO:0000256" key="6">
    <source>
        <dbReference type="ARBA" id="ARBA00022989"/>
    </source>
</evidence>
<evidence type="ECO:0000259" key="11">
    <source>
        <dbReference type="Pfam" id="PF01478"/>
    </source>
</evidence>
<evidence type="ECO:0000256" key="1">
    <source>
        <dbReference type="ARBA" id="ARBA00004429"/>
    </source>
</evidence>
<dbReference type="GO" id="GO:0008168">
    <property type="term" value="F:methyltransferase activity"/>
    <property type="evidence" value="ECO:0007669"/>
    <property type="project" value="UniProtKB-KW"/>
</dbReference>
<name>A0A6G7YEB4_9ACTN</name>
<evidence type="ECO:0000256" key="2">
    <source>
        <dbReference type="ARBA" id="ARBA00005801"/>
    </source>
</evidence>
<protein>
    <recommendedName>
        <fullName evidence="9">Prepilin leader peptidase/N-methyltransferase</fullName>
        <ecNumber evidence="9">2.1.1.-</ecNumber>
        <ecNumber evidence="9">3.4.23.43</ecNumber>
    </recommendedName>
</protein>
<keyword evidence="6 10" id="KW-1133">Transmembrane helix</keyword>
<dbReference type="EC" id="2.1.1.-" evidence="9"/>
<dbReference type="GO" id="GO:0006465">
    <property type="term" value="P:signal peptide processing"/>
    <property type="evidence" value="ECO:0007669"/>
    <property type="project" value="TreeGrafter"/>
</dbReference>
<keyword evidence="9" id="KW-0808">Transferase</keyword>
<evidence type="ECO:0000256" key="5">
    <source>
        <dbReference type="ARBA" id="ARBA00022692"/>
    </source>
</evidence>
<evidence type="ECO:0000259" key="12">
    <source>
        <dbReference type="Pfam" id="PF06750"/>
    </source>
</evidence>
<comment type="function">
    <text evidence="9">Plays an essential role in type IV pili and type II pseudopili formation by proteolytically removing the leader sequence from substrate proteins and subsequently monomethylating the alpha-amino group of the newly exposed N-terminal phenylalanine.</text>
</comment>
<organism evidence="13 14">
    <name type="scientific">Nocardioides piscis</name>
    <dbReference type="NCBI Taxonomy" id="2714938"/>
    <lineage>
        <taxon>Bacteria</taxon>
        <taxon>Bacillati</taxon>
        <taxon>Actinomycetota</taxon>
        <taxon>Actinomycetes</taxon>
        <taxon>Propionibacteriales</taxon>
        <taxon>Nocardioidaceae</taxon>
        <taxon>Nocardioides</taxon>
    </lineage>
</organism>
<dbReference type="RefSeq" id="WP_166316408.1">
    <property type="nucleotide sequence ID" value="NZ_CP049866.1"/>
</dbReference>
<dbReference type="Gene3D" id="1.20.120.1220">
    <property type="match status" value="1"/>
</dbReference>
<evidence type="ECO:0000256" key="10">
    <source>
        <dbReference type="SAM" id="Phobius"/>
    </source>
</evidence>
<dbReference type="KEGG" id="npi:G7071_06530"/>
<reference evidence="13 14" key="1">
    <citation type="submission" date="2020-03" db="EMBL/GenBank/DDBJ databases">
        <title>Nocardioides sp. nov., isolated from fish.</title>
        <authorList>
            <person name="Hyun D.-W."/>
            <person name="Bae J.-W."/>
        </authorList>
    </citation>
    <scope>NUCLEOTIDE SEQUENCE [LARGE SCALE GENOMIC DNA]</scope>
    <source>
        <strain evidence="13 14">HDW12A</strain>
    </source>
</reference>
<comment type="similarity">
    <text evidence="2 8">Belongs to the peptidase A24 family.</text>
</comment>
<keyword evidence="7 10" id="KW-0472">Membrane</keyword>
<dbReference type="Proteomes" id="UP000502035">
    <property type="component" value="Chromosome"/>
</dbReference>
<accession>A0A6G7YEB4</accession>
<dbReference type="GO" id="GO:0005886">
    <property type="term" value="C:plasma membrane"/>
    <property type="evidence" value="ECO:0007669"/>
    <property type="project" value="UniProtKB-SubCell"/>
</dbReference>
<feature type="transmembrane region" description="Helical" evidence="10">
    <location>
        <begin position="158"/>
        <end position="178"/>
    </location>
</feature>
<dbReference type="InterPro" id="IPR050882">
    <property type="entry name" value="Prepilin_peptidase/N-MTase"/>
</dbReference>
<feature type="transmembrane region" description="Helical" evidence="10">
    <location>
        <begin position="233"/>
        <end position="252"/>
    </location>
</feature>
<dbReference type="EC" id="3.4.23.43" evidence="9"/>
<dbReference type="Pfam" id="PF06750">
    <property type="entry name" value="A24_N_bact"/>
    <property type="match status" value="1"/>
</dbReference>
<feature type="domain" description="Prepilin type IV endopeptidase peptidase" evidence="11">
    <location>
        <begin position="110"/>
        <end position="217"/>
    </location>
</feature>
<evidence type="ECO:0000313" key="14">
    <source>
        <dbReference type="Proteomes" id="UP000502035"/>
    </source>
</evidence>
<feature type="transmembrane region" description="Helical" evidence="10">
    <location>
        <begin position="6"/>
        <end position="28"/>
    </location>
</feature>
<dbReference type="PRINTS" id="PR00864">
    <property type="entry name" value="PREPILNPTASE"/>
</dbReference>
<evidence type="ECO:0000256" key="4">
    <source>
        <dbReference type="ARBA" id="ARBA00022519"/>
    </source>
</evidence>
<dbReference type="AlphaFoldDB" id="A0A6G7YEB4"/>
<keyword evidence="9" id="KW-0378">Hydrolase</keyword>
<dbReference type="InterPro" id="IPR000045">
    <property type="entry name" value="Prepilin_IV_endopep_pep"/>
</dbReference>
<feature type="transmembrane region" description="Helical" evidence="10">
    <location>
        <begin position="103"/>
        <end position="121"/>
    </location>
</feature>
<dbReference type="PANTHER" id="PTHR30487">
    <property type="entry name" value="TYPE 4 PREPILIN-LIKE PROTEINS LEADER PEPTIDE-PROCESSING ENZYME"/>
    <property type="match status" value="1"/>
</dbReference>
<evidence type="ECO:0000313" key="13">
    <source>
        <dbReference type="EMBL" id="QIK75133.1"/>
    </source>
</evidence>
<feature type="transmembrane region" description="Helical" evidence="10">
    <location>
        <begin position="198"/>
        <end position="221"/>
    </location>
</feature>
<dbReference type="GO" id="GO:0004190">
    <property type="term" value="F:aspartic-type endopeptidase activity"/>
    <property type="evidence" value="ECO:0007669"/>
    <property type="project" value="UniProtKB-EC"/>
</dbReference>
<evidence type="ECO:0000256" key="7">
    <source>
        <dbReference type="ARBA" id="ARBA00023136"/>
    </source>
</evidence>
<keyword evidence="9" id="KW-0489">Methyltransferase</keyword>
<dbReference type="Pfam" id="PF01478">
    <property type="entry name" value="Peptidase_A24"/>
    <property type="match status" value="1"/>
</dbReference>
<keyword evidence="5 9" id="KW-0812">Transmembrane</keyword>
<evidence type="ECO:0000256" key="9">
    <source>
        <dbReference type="RuleBase" id="RU003794"/>
    </source>
</evidence>
<comment type="subcellular location">
    <subcellularLocation>
        <location evidence="1">Cell inner membrane</location>
        <topology evidence="1">Multi-pass membrane protein</topology>
    </subcellularLocation>
    <subcellularLocation>
        <location evidence="9">Cell membrane</location>
        <topology evidence="9">Multi-pass membrane protein</topology>
    </subcellularLocation>
</comment>
<evidence type="ECO:0000256" key="3">
    <source>
        <dbReference type="ARBA" id="ARBA00022475"/>
    </source>
</evidence>
<evidence type="ECO:0000256" key="8">
    <source>
        <dbReference type="RuleBase" id="RU003793"/>
    </source>
</evidence>
<keyword evidence="9" id="KW-0645">Protease</keyword>
<proteinExistence type="inferred from homology"/>
<dbReference type="InterPro" id="IPR010627">
    <property type="entry name" value="Prepilin_pept_A24_N"/>
</dbReference>
<feature type="transmembrane region" description="Helical" evidence="10">
    <location>
        <begin position="127"/>
        <end position="146"/>
    </location>
</feature>